<protein>
    <submittedName>
        <fullName evidence="8">ABC transporter permease</fullName>
    </submittedName>
</protein>
<feature type="transmembrane region" description="Helical" evidence="6">
    <location>
        <begin position="754"/>
        <end position="777"/>
    </location>
</feature>
<comment type="caution">
    <text evidence="8">The sequence shown here is derived from an EMBL/GenBank/DDBJ whole genome shotgun (WGS) entry which is preliminary data.</text>
</comment>
<gene>
    <name evidence="8" type="ORF">LD38_15055</name>
</gene>
<proteinExistence type="predicted"/>
<evidence type="ECO:0000313" key="9">
    <source>
        <dbReference type="Proteomes" id="UP000245905"/>
    </source>
</evidence>
<keyword evidence="5 6" id="KW-0472">Membrane</keyword>
<feature type="transmembrane region" description="Helical" evidence="6">
    <location>
        <begin position="712"/>
        <end position="734"/>
    </location>
</feature>
<evidence type="ECO:0000256" key="5">
    <source>
        <dbReference type="ARBA" id="ARBA00023136"/>
    </source>
</evidence>
<feature type="transmembrane region" description="Helical" evidence="6">
    <location>
        <begin position="659"/>
        <end position="679"/>
    </location>
</feature>
<dbReference type="AlphaFoldDB" id="A0A2U2EDI9"/>
<reference evidence="8 9" key="1">
    <citation type="submission" date="2014-09" db="EMBL/GenBank/DDBJ databases">
        <title>Butyrate-producing bacteria isolated from human gut.</title>
        <authorList>
            <person name="Zhang Q."/>
            <person name="Zhao L."/>
        </authorList>
    </citation>
    <scope>NUCLEOTIDE SEQUENCE [LARGE SCALE GENOMIC DNA]</scope>
    <source>
        <strain evidence="8 9">R22</strain>
    </source>
</reference>
<keyword evidence="4 6" id="KW-1133">Transmembrane helix</keyword>
<keyword evidence="3 6" id="KW-0812">Transmembrane</keyword>
<comment type="subcellular location">
    <subcellularLocation>
        <location evidence="1">Cell membrane</location>
        <topology evidence="1">Multi-pass membrane protein</topology>
    </subcellularLocation>
</comment>
<name>A0A2U2EDI9_9FIRM</name>
<feature type="transmembrane region" description="Helical" evidence="6">
    <location>
        <begin position="347"/>
        <end position="367"/>
    </location>
</feature>
<dbReference type="GO" id="GO:0005886">
    <property type="term" value="C:plasma membrane"/>
    <property type="evidence" value="ECO:0007669"/>
    <property type="project" value="UniProtKB-SubCell"/>
</dbReference>
<evidence type="ECO:0000256" key="1">
    <source>
        <dbReference type="ARBA" id="ARBA00004651"/>
    </source>
</evidence>
<dbReference type="PANTHER" id="PTHR30287">
    <property type="entry name" value="MEMBRANE COMPONENT OF PREDICTED ABC SUPERFAMILY METABOLITE UPTAKE TRANSPORTER"/>
    <property type="match status" value="1"/>
</dbReference>
<accession>A0A2U2EDI9</accession>
<sequence>MFFRILKKDLKRKKTMNIILFAFILLATMFVSSGLSNVAAVMNGTDYFLKKAGVGDYVVIMMGTDTDDPIKDVLNEQEDVKEYRKENVVFGNKSDLTDTKGKALEARNATVYQAIEDSKLKFFDSKNEKIKSIEPGHAYATGDFMQKNDLQPGDKIAITYGNVKLSVILDGEAKDALLGSSMMGNNRFLLSKQDEGKLADDTAEGVQQGKIYYIDLKSGADESKLASAVSGEEGVTFSGTHSMIKMCYLIDMIVAFLMLVLSVCMMLVSFIVLKFSITFTISGEFREIGVLKAIGIKSTNIRGLYMAKYLFLAIAGAIGGFICSIPFSNMMLESVSRNMVLGGGNSYYALEFAGAFIVVAAILLFAFRCTKLVKKLSPIDAIRSGQTGERYNRKSPLRLGKSRGSTSRFLAINDVLSAPRRYATIIITFFICTVLVLLLVNTTSTMRSDTLVTTLASHSDLYYTDLTEMMGSMTADGRERVENYLRDTEKLLAENDMPARVISEVQYKYGVSTGGKDYSIVCLQGIHTKASDYEYTEGLVPQNANEIAITPTIAKMTGAKIGDTVTIDYGTEKRKCIVVAYFQSMNQLGAVIRLHEDAPTDFAHISNMAAYQINFTDDPAASEIENRKEKIKKLFDNEDVMNAAEYCDDSMNCASAMEAVQYLFLGITLIVVVLICVLMERSFISDEKSQIAILKATGFSDQRIIRWHTARFGFVTLIAVLLAAICSVPVTHLVDGPIYSMLGVSKLSYVIDPWKIFLIYPGIVFLMTLAASGLTALHIRGIKSSDISNIE</sequence>
<feature type="transmembrane region" description="Helical" evidence="6">
    <location>
        <begin position="309"/>
        <end position="327"/>
    </location>
</feature>
<evidence type="ECO:0000256" key="6">
    <source>
        <dbReference type="SAM" id="Phobius"/>
    </source>
</evidence>
<dbReference type="Pfam" id="PF02687">
    <property type="entry name" value="FtsX"/>
    <property type="match status" value="2"/>
</dbReference>
<evidence type="ECO:0000256" key="4">
    <source>
        <dbReference type="ARBA" id="ARBA00022989"/>
    </source>
</evidence>
<dbReference type="EMBL" id="JRFS01000042">
    <property type="protein sequence ID" value="PWE82576.1"/>
    <property type="molecule type" value="Genomic_DNA"/>
</dbReference>
<dbReference type="Proteomes" id="UP000245905">
    <property type="component" value="Unassembled WGS sequence"/>
</dbReference>
<organism evidence="8 9">
    <name type="scientific">Agathobacter rectalis</name>
    <dbReference type="NCBI Taxonomy" id="39491"/>
    <lineage>
        <taxon>Bacteria</taxon>
        <taxon>Bacillati</taxon>
        <taxon>Bacillota</taxon>
        <taxon>Clostridia</taxon>
        <taxon>Lachnospirales</taxon>
        <taxon>Lachnospiraceae</taxon>
        <taxon>Agathobacter</taxon>
    </lineage>
</organism>
<feature type="domain" description="ABC3 transporter permease C-terminal" evidence="7">
    <location>
        <begin position="663"/>
        <end position="782"/>
    </location>
</feature>
<evidence type="ECO:0000259" key="7">
    <source>
        <dbReference type="Pfam" id="PF02687"/>
    </source>
</evidence>
<dbReference type="InterPro" id="IPR003838">
    <property type="entry name" value="ABC3_permease_C"/>
</dbReference>
<feature type="transmembrane region" description="Helical" evidence="6">
    <location>
        <begin position="248"/>
        <end position="273"/>
    </location>
</feature>
<dbReference type="InterPro" id="IPR038766">
    <property type="entry name" value="Membrane_comp_ABC_pdt"/>
</dbReference>
<evidence type="ECO:0000256" key="2">
    <source>
        <dbReference type="ARBA" id="ARBA00022475"/>
    </source>
</evidence>
<keyword evidence="2" id="KW-1003">Cell membrane</keyword>
<dbReference type="RefSeq" id="WP_109258723.1">
    <property type="nucleotide sequence ID" value="NZ_JRFS01000042.1"/>
</dbReference>
<dbReference type="PANTHER" id="PTHR30287:SF2">
    <property type="entry name" value="BLL1001 PROTEIN"/>
    <property type="match status" value="1"/>
</dbReference>
<evidence type="ECO:0000256" key="3">
    <source>
        <dbReference type="ARBA" id="ARBA00022692"/>
    </source>
</evidence>
<evidence type="ECO:0000313" key="8">
    <source>
        <dbReference type="EMBL" id="PWE82576.1"/>
    </source>
</evidence>
<feature type="domain" description="ABC3 transporter permease C-terminal" evidence="7">
    <location>
        <begin position="260"/>
        <end position="367"/>
    </location>
</feature>
<feature type="transmembrane region" description="Helical" evidence="6">
    <location>
        <begin position="422"/>
        <end position="440"/>
    </location>
</feature>